<dbReference type="AlphaFoldDB" id="A0AAV4N2H3"/>
<gene>
    <name evidence="1" type="ORF">CEXT_182201</name>
</gene>
<comment type="caution">
    <text evidence="1">The sequence shown here is derived from an EMBL/GenBank/DDBJ whole genome shotgun (WGS) entry which is preliminary data.</text>
</comment>
<protein>
    <submittedName>
        <fullName evidence="1">Uncharacterized protein</fullName>
    </submittedName>
</protein>
<name>A0AAV4N2H3_CAEEX</name>
<sequence length="131" mass="15711">MPIRLMKFPGYGCQFLMLRQSPYVDLDEHLEDNVFEGRTWPKELSYKDSLDNGYNRHLTRNREMIIPVSYQVEQIVWMKQKNDIIQERRTRSLPYSTSPERMETYRAAPQASMRFQQVLTLSSPKEMNQFI</sequence>
<proteinExistence type="predicted"/>
<keyword evidence="2" id="KW-1185">Reference proteome</keyword>
<organism evidence="1 2">
    <name type="scientific">Caerostris extrusa</name>
    <name type="common">Bark spider</name>
    <name type="synonym">Caerostris bankana</name>
    <dbReference type="NCBI Taxonomy" id="172846"/>
    <lineage>
        <taxon>Eukaryota</taxon>
        <taxon>Metazoa</taxon>
        <taxon>Ecdysozoa</taxon>
        <taxon>Arthropoda</taxon>
        <taxon>Chelicerata</taxon>
        <taxon>Arachnida</taxon>
        <taxon>Araneae</taxon>
        <taxon>Araneomorphae</taxon>
        <taxon>Entelegynae</taxon>
        <taxon>Araneoidea</taxon>
        <taxon>Araneidae</taxon>
        <taxon>Caerostris</taxon>
    </lineage>
</organism>
<dbReference type="EMBL" id="BPLR01020419">
    <property type="protein sequence ID" value="GIX78499.1"/>
    <property type="molecule type" value="Genomic_DNA"/>
</dbReference>
<reference evidence="1 2" key="1">
    <citation type="submission" date="2021-06" db="EMBL/GenBank/DDBJ databases">
        <title>Caerostris extrusa draft genome.</title>
        <authorList>
            <person name="Kono N."/>
            <person name="Arakawa K."/>
        </authorList>
    </citation>
    <scope>NUCLEOTIDE SEQUENCE [LARGE SCALE GENOMIC DNA]</scope>
</reference>
<evidence type="ECO:0000313" key="1">
    <source>
        <dbReference type="EMBL" id="GIX78499.1"/>
    </source>
</evidence>
<accession>A0AAV4N2H3</accession>
<evidence type="ECO:0000313" key="2">
    <source>
        <dbReference type="Proteomes" id="UP001054945"/>
    </source>
</evidence>
<dbReference type="Proteomes" id="UP001054945">
    <property type="component" value="Unassembled WGS sequence"/>
</dbReference>